<feature type="compositionally biased region" description="Low complexity" evidence="1">
    <location>
        <begin position="152"/>
        <end position="177"/>
    </location>
</feature>
<sequence length="198" mass="21132">MRTLDVKRLGKQRVEVIQIVRALTVPGYAWANHPAVLMWKGFEEALGRYGLLACTLWTAHGFGDTCADTIRADLAAAGITGIRSWPELDAAGALPGWLGDETLHRSHRSALLGKDPHHYGPLFPADTPADLPYHWPVRSPAVVEREAKRAARAAARAEGQATPGTPTAGPRPTARKGAGAGPGRRNRSDPGGQPSSRS</sequence>
<evidence type="ECO:0008006" key="4">
    <source>
        <dbReference type="Google" id="ProtNLM"/>
    </source>
</evidence>
<organism evidence="2 3">
    <name type="scientific">Microlunatus kandeliicorticis</name>
    <dbReference type="NCBI Taxonomy" id="1759536"/>
    <lineage>
        <taxon>Bacteria</taxon>
        <taxon>Bacillati</taxon>
        <taxon>Actinomycetota</taxon>
        <taxon>Actinomycetes</taxon>
        <taxon>Propionibacteriales</taxon>
        <taxon>Propionibacteriaceae</taxon>
        <taxon>Microlunatus</taxon>
    </lineage>
</organism>
<gene>
    <name evidence="2" type="ORF">FHX74_000609</name>
</gene>
<protein>
    <recommendedName>
        <fullName evidence="4">Cytoplasmic protein</fullName>
    </recommendedName>
</protein>
<evidence type="ECO:0000313" key="3">
    <source>
        <dbReference type="Proteomes" id="UP000523079"/>
    </source>
</evidence>
<dbReference type="NCBIfam" id="NF038085">
    <property type="entry name" value="MSMEG_6728_fam"/>
    <property type="match status" value="1"/>
</dbReference>
<feature type="region of interest" description="Disordered" evidence="1">
    <location>
        <begin position="146"/>
        <end position="198"/>
    </location>
</feature>
<proteinExistence type="predicted"/>
<dbReference type="AlphaFoldDB" id="A0A7W3IPV1"/>
<dbReference type="InterPro" id="IPR004260">
    <property type="entry name" value="Pyr-dimer_DNA_glycosylase"/>
</dbReference>
<evidence type="ECO:0000256" key="1">
    <source>
        <dbReference type="SAM" id="MobiDB-lite"/>
    </source>
</evidence>
<keyword evidence="3" id="KW-1185">Reference proteome</keyword>
<dbReference type="EMBL" id="JACGWT010000001">
    <property type="protein sequence ID" value="MBA8793015.1"/>
    <property type="molecule type" value="Genomic_DNA"/>
</dbReference>
<comment type="caution">
    <text evidence="2">The sequence shown here is derived from an EMBL/GenBank/DDBJ whole genome shotgun (WGS) entry which is preliminary data.</text>
</comment>
<reference evidence="2 3" key="1">
    <citation type="submission" date="2020-07" db="EMBL/GenBank/DDBJ databases">
        <title>Sequencing the genomes of 1000 actinobacteria strains.</title>
        <authorList>
            <person name="Klenk H.-P."/>
        </authorList>
    </citation>
    <scope>NUCLEOTIDE SEQUENCE [LARGE SCALE GENOMIC DNA]</scope>
    <source>
        <strain evidence="2 3">DSM 100723</strain>
    </source>
</reference>
<accession>A0A7W3IPV1</accession>
<dbReference type="Proteomes" id="UP000523079">
    <property type="component" value="Unassembled WGS sequence"/>
</dbReference>
<dbReference type="Pfam" id="PF03013">
    <property type="entry name" value="Pyr_excise"/>
    <property type="match status" value="1"/>
</dbReference>
<name>A0A7W3IPV1_9ACTN</name>
<evidence type="ECO:0000313" key="2">
    <source>
        <dbReference type="EMBL" id="MBA8793015.1"/>
    </source>
</evidence>